<feature type="compositionally biased region" description="Basic residues" evidence="1">
    <location>
        <begin position="1"/>
        <end position="19"/>
    </location>
</feature>
<sequence>MTCRRIHTFTMTRPRKTKSSCRSAGIEDSPVSHNTRMGVVRRNTVEEFLAVYEPPEGITETTRPRVLFPVLSGETMQDRQSSGNPEVLGNSQEGFRDDSEDPNLGLSPLLEEEGAGTPHSRSSSVVQKAGRRTPHGGGVSTRLSFGGEQSGDREGHCAAVGSQQFQEREEFPNRDCSQKLKTDMAAKAESSIGAEVRGAEERVVGELQSDADHVGTMPSQTSNVTAEPQQHGVLRSVSIRFSD</sequence>
<accession>A0ABD3I903</accession>
<proteinExistence type="predicted"/>
<dbReference type="Proteomes" id="UP001633002">
    <property type="component" value="Unassembled WGS sequence"/>
</dbReference>
<dbReference type="AlphaFoldDB" id="A0ABD3I903"/>
<gene>
    <name evidence="2" type="ORF">R1sor_018207</name>
</gene>
<dbReference type="EMBL" id="JBJQOH010000001">
    <property type="protein sequence ID" value="KAL3700185.1"/>
    <property type="molecule type" value="Genomic_DNA"/>
</dbReference>
<evidence type="ECO:0000313" key="3">
    <source>
        <dbReference type="Proteomes" id="UP001633002"/>
    </source>
</evidence>
<keyword evidence="3" id="KW-1185">Reference proteome</keyword>
<reference evidence="2 3" key="1">
    <citation type="submission" date="2024-09" db="EMBL/GenBank/DDBJ databases">
        <title>Chromosome-scale assembly of Riccia sorocarpa.</title>
        <authorList>
            <person name="Paukszto L."/>
        </authorList>
    </citation>
    <scope>NUCLEOTIDE SEQUENCE [LARGE SCALE GENOMIC DNA]</scope>
    <source>
        <strain evidence="2">LP-2024</strain>
        <tissue evidence="2">Aerial parts of the thallus</tissue>
    </source>
</reference>
<comment type="caution">
    <text evidence="2">The sequence shown here is derived from an EMBL/GenBank/DDBJ whole genome shotgun (WGS) entry which is preliminary data.</text>
</comment>
<feature type="compositionally biased region" description="Polar residues" evidence="1">
    <location>
        <begin position="217"/>
        <end position="228"/>
    </location>
</feature>
<evidence type="ECO:0000313" key="2">
    <source>
        <dbReference type="EMBL" id="KAL3700185.1"/>
    </source>
</evidence>
<feature type="compositionally biased region" description="Polar residues" evidence="1">
    <location>
        <begin position="74"/>
        <end position="93"/>
    </location>
</feature>
<evidence type="ECO:0000256" key="1">
    <source>
        <dbReference type="SAM" id="MobiDB-lite"/>
    </source>
</evidence>
<feature type="region of interest" description="Disordered" evidence="1">
    <location>
        <begin position="1"/>
        <end position="29"/>
    </location>
</feature>
<organism evidence="2 3">
    <name type="scientific">Riccia sorocarpa</name>
    <dbReference type="NCBI Taxonomy" id="122646"/>
    <lineage>
        <taxon>Eukaryota</taxon>
        <taxon>Viridiplantae</taxon>
        <taxon>Streptophyta</taxon>
        <taxon>Embryophyta</taxon>
        <taxon>Marchantiophyta</taxon>
        <taxon>Marchantiopsida</taxon>
        <taxon>Marchantiidae</taxon>
        <taxon>Marchantiales</taxon>
        <taxon>Ricciaceae</taxon>
        <taxon>Riccia</taxon>
    </lineage>
</organism>
<protein>
    <submittedName>
        <fullName evidence="2">Uncharacterized protein</fullName>
    </submittedName>
</protein>
<feature type="compositionally biased region" description="Basic and acidic residues" evidence="1">
    <location>
        <begin position="166"/>
        <end position="182"/>
    </location>
</feature>
<name>A0ABD3I903_9MARC</name>
<feature type="region of interest" description="Disordered" evidence="1">
    <location>
        <begin position="212"/>
        <end position="243"/>
    </location>
</feature>
<feature type="region of interest" description="Disordered" evidence="1">
    <location>
        <begin position="74"/>
        <end position="182"/>
    </location>
</feature>